<evidence type="ECO:0000313" key="5">
    <source>
        <dbReference type="Proteomes" id="UP001595547"/>
    </source>
</evidence>
<dbReference type="InterPro" id="IPR016181">
    <property type="entry name" value="Acyl_CoA_acyltransferase"/>
</dbReference>
<gene>
    <name evidence="4" type="ORF">ACFOGH_17670</name>
</gene>
<dbReference type="Gene3D" id="3.40.630.30">
    <property type="match status" value="1"/>
</dbReference>
<dbReference type="EMBL" id="JBHRTO010000002">
    <property type="protein sequence ID" value="MFC3182832.1"/>
    <property type="molecule type" value="Genomic_DNA"/>
</dbReference>
<dbReference type="CDD" id="cd04301">
    <property type="entry name" value="NAT_SF"/>
    <property type="match status" value="1"/>
</dbReference>
<organism evidence="4 5">
    <name type="scientific">Cypionkella sinensis</name>
    <dbReference type="NCBI Taxonomy" id="1756043"/>
    <lineage>
        <taxon>Bacteria</taxon>
        <taxon>Pseudomonadati</taxon>
        <taxon>Pseudomonadota</taxon>
        <taxon>Alphaproteobacteria</taxon>
        <taxon>Rhodobacterales</taxon>
        <taxon>Paracoccaceae</taxon>
        <taxon>Cypionkella</taxon>
    </lineage>
</organism>
<keyword evidence="5" id="KW-1185">Reference proteome</keyword>
<comment type="caution">
    <text evidence="4">The sequence shown here is derived from an EMBL/GenBank/DDBJ whole genome shotgun (WGS) entry which is preliminary data.</text>
</comment>
<dbReference type="GO" id="GO:0016746">
    <property type="term" value="F:acyltransferase activity"/>
    <property type="evidence" value="ECO:0007669"/>
    <property type="project" value="UniProtKB-KW"/>
</dbReference>
<reference evidence="5" key="1">
    <citation type="journal article" date="2019" name="Int. J. Syst. Evol. Microbiol.">
        <title>The Global Catalogue of Microorganisms (GCM) 10K type strain sequencing project: providing services to taxonomists for standard genome sequencing and annotation.</title>
        <authorList>
            <consortium name="The Broad Institute Genomics Platform"/>
            <consortium name="The Broad Institute Genome Sequencing Center for Infectious Disease"/>
            <person name="Wu L."/>
            <person name="Ma J."/>
        </authorList>
    </citation>
    <scope>NUCLEOTIDE SEQUENCE [LARGE SCALE GENOMIC DNA]</scope>
    <source>
        <strain evidence="5">KCTC 52039</strain>
    </source>
</reference>
<dbReference type="PROSITE" id="PS51186">
    <property type="entry name" value="GNAT"/>
    <property type="match status" value="1"/>
</dbReference>
<sequence>MIIRPATPQDAAAMSDLQNRIIRIGGTTAHEVEHDAAYVDSHYISGPGVICCHLAEDASGLIGFQSMARNSALPEAWGDIGSYVNPDRQRTGAGAALFAATLEVARARGITAINATIRGDNVPGLGYYSRRGFVDYASEPDYQLKDGRRVGRISKRFDVTDV</sequence>
<evidence type="ECO:0000259" key="3">
    <source>
        <dbReference type="PROSITE" id="PS51186"/>
    </source>
</evidence>
<dbReference type="RefSeq" id="WP_380074488.1">
    <property type="nucleotide sequence ID" value="NZ_JBHRTO010000002.1"/>
</dbReference>
<dbReference type="EC" id="2.3.-.-" evidence="4"/>
<dbReference type="InterPro" id="IPR000182">
    <property type="entry name" value="GNAT_dom"/>
</dbReference>
<evidence type="ECO:0000313" key="4">
    <source>
        <dbReference type="EMBL" id="MFC3182832.1"/>
    </source>
</evidence>
<keyword evidence="2 4" id="KW-0012">Acyltransferase</keyword>
<keyword evidence="1 4" id="KW-0808">Transferase</keyword>
<dbReference type="PANTHER" id="PTHR43877:SF1">
    <property type="entry name" value="ACETYLTRANSFERASE"/>
    <property type="match status" value="1"/>
</dbReference>
<evidence type="ECO:0000256" key="2">
    <source>
        <dbReference type="ARBA" id="ARBA00023315"/>
    </source>
</evidence>
<dbReference type="SUPFAM" id="SSF55729">
    <property type="entry name" value="Acyl-CoA N-acyltransferases (Nat)"/>
    <property type="match status" value="1"/>
</dbReference>
<dbReference type="Proteomes" id="UP001595547">
    <property type="component" value="Unassembled WGS sequence"/>
</dbReference>
<feature type="domain" description="N-acetyltransferase" evidence="3">
    <location>
        <begin position="1"/>
        <end position="160"/>
    </location>
</feature>
<dbReference type="InterPro" id="IPR050832">
    <property type="entry name" value="Bact_Acetyltransf"/>
</dbReference>
<evidence type="ECO:0000256" key="1">
    <source>
        <dbReference type="ARBA" id="ARBA00022679"/>
    </source>
</evidence>
<accession>A0ABV7J619</accession>
<protein>
    <submittedName>
        <fullName evidence="4">GNAT family N-acetyltransferase</fullName>
        <ecNumber evidence="4">2.3.-.-</ecNumber>
    </submittedName>
</protein>
<proteinExistence type="predicted"/>
<dbReference type="PANTHER" id="PTHR43877">
    <property type="entry name" value="AMINOALKYLPHOSPHONATE N-ACETYLTRANSFERASE-RELATED-RELATED"/>
    <property type="match status" value="1"/>
</dbReference>
<dbReference type="Pfam" id="PF00583">
    <property type="entry name" value="Acetyltransf_1"/>
    <property type="match status" value="1"/>
</dbReference>
<name>A0ABV7J619_9RHOB</name>